<dbReference type="SUPFAM" id="SSF53756">
    <property type="entry name" value="UDP-Glycosyltransferase/glycogen phosphorylase"/>
    <property type="match status" value="1"/>
</dbReference>
<evidence type="ECO:0000256" key="2">
    <source>
        <dbReference type="ARBA" id="ARBA00022679"/>
    </source>
</evidence>
<dbReference type="AlphaFoldDB" id="A0A412MTJ6"/>
<reference evidence="4 7" key="2">
    <citation type="submission" date="2019-06" db="EMBL/GenBank/DDBJ databases">
        <title>Complete genome sequence of Bacteroides uniformis NBRC 113350.</title>
        <authorList>
            <person name="Miura T."/>
            <person name="Furukawa M."/>
            <person name="Shimamura M."/>
            <person name="Ohyama Y."/>
            <person name="Yamazoe A."/>
            <person name="Kawasaki H."/>
        </authorList>
    </citation>
    <scope>NUCLEOTIDE SEQUENCE [LARGE SCALE GENOMIC DNA]</scope>
    <source>
        <strain evidence="4 7">NBRC 113350</strain>
    </source>
</reference>
<dbReference type="PANTHER" id="PTHR12526:SF629">
    <property type="entry name" value="TEICHURONIC ACID BIOSYNTHESIS GLYCOSYLTRANSFERASE TUAH-RELATED"/>
    <property type="match status" value="1"/>
</dbReference>
<keyword evidence="1" id="KW-0328">Glycosyltransferase</keyword>
<keyword evidence="2 5" id="KW-0808">Transferase</keyword>
<evidence type="ECO:0000259" key="3">
    <source>
        <dbReference type="Pfam" id="PF00534"/>
    </source>
</evidence>
<dbReference type="EMBL" id="AP019724">
    <property type="protein sequence ID" value="BBK88048.1"/>
    <property type="molecule type" value="Genomic_DNA"/>
</dbReference>
<dbReference type="PANTHER" id="PTHR12526">
    <property type="entry name" value="GLYCOSYLTRANSFERASE"/>
    <property type="match status" value="1"/>
</dbReference>
<protein>
    <submittedName>
        <fullName evidence="4">Glycosyl transferase</fullName>
    </submittedName>
    <submittedName>
        <fullName evidence="5">Glycosyltransferase family 1 protein</fullName>
    </submittedName>
</protein>
<dbReference type="GO" id="GO:0016757">
    <property type="term" value="F:glycosyltransferase activity"/>
    <property type="evidence" value="ECO:0007669"/>
    <property type="project" value="UniProtKB-KW"/>
</dbReference>
<reference evidence="5 6" key="1">
    <citation type="submission" date="2018-08" db="EMBL/GenBank/DDBJ databases">
        <title>A genome reference for cultivated species of the human gut microbiota.</title>
        <authorList>
            <person name="Zou Y."/>
            <person name="Xue W."/>
            <person name="Luo G."/>
        </authorList>
    </citation>
    <scope>NUCLEOTIDE SEQUENCE [LARGE SCALE GENOMIC DNA]</scope>
    <source>
        <strain evidence="5 6">TM04-30</strain>
    </source>
</reference>
<gene>
    <name evidence="4" type="ORF">Bun01g_24180</name>
    <name evidence="5" type="ORF">DXD40_01685</name>
</gene>
<name>A0A412MTJ6_BACUN</name>
<dbReference type="Gene3D" id="3.40.50.2000">
    <property type="entry name" value="Glycogen Phosphorylase B"/>
    <property type="match status" value="2"/>
</dbReference>
<evidence type="ECO:0000313" key="7">
    <source>
        <dbReference type="Proteomes" id="UP000320533"/>
    </source>
</evidence>
<dbReference type="Pfam" id="PF00534">
    <property type="entry name" value="Glycos_transf_1"/>
    <property type="match status" value="1"/>
</dbReference>
<feature type="domain" description="Glycosyl transferase family 1" evidence="3">
    <location>
        <begin position="212"/>
        <end position="364"/>
    </location>
</feature>
<dbReference type="InterPro" id="IPR001296">
    <property type="entry name" value="Glyco_trans_1"/>
</dbReference>
<sequence>MIKVDLVFSKSVYGQAGDRTFVRCMGEHKELFAQNGVDLRIITPDLYSSQSLNFIRPVKATWKHSVAMFITKYSALATRLFIYLKDNKRAQSIAKYYSKMSDKGDVVAFQDMIDCFEYLKHYNHFNQKVLLTLHTNGDFWSMWYFTLPKLKSRAMSGFRNNIEQVLLKGVDNFGFVADLPRNQFCIKYNWDDKKSFYVYNGINTKSFEPMAIPDKVKLICVGTLNSRKNQIGILNAIAKLSVQDQQQIEVTFVGGGEDRSLLEAKSQTIKTNVTFTGTTSEVDKYLNQGNLFCLYSKAEGLPISIIEAMRAGLPVIGSRIAGIPELIIDGETGFVVDLDDTLLSDRLHYIINHKELLPKMGEASFRLFEKQFTIRAMVEKYSKVYKDE</sequence>
<accession>A0A412MTJ6</accession>
<dbReference type="CDD" id="cd03801">
    <property type="entry name" value="GT4_PimA-like"/>
    <property type="match status" value="1"/>
</dbReference>
<dbReference type="Proteomes" id="UP000320533">
    <property type="component" value="Chromosome"/>
</dbReference>
<evidence type="ECO:0000256" key="1">
    <source>
        <dbReference type="ARBA" id="ARBA00022676"/>
    </source>
</evidence>
<evidence type="ECO:0000313" key="5">
    <source>
        <dbReference type="EMBL" id="RGJ97139.1"/>
    </source>
</evidence>
<dbReference type="RefSeq" id="WP_055288386.1">
    <property type="nucleotide sequence ID" value="NZ_AP019724.1"/>
</dbReference>
<dbReference type="EMBL" id="QSPV01000001">
    <property type="protein sequence ID" value="RGJ97139.1"/>
    <property type="molecule type" value="Genomic_DNA"/>
</dbReference>
<evidence type="ECO:0000313" key="6">
    <source>
        <dbReference type="Proteomes" id="UP000260844"/>
    </source>
</evidence>
<evidence type="ECO:0000313" key="4">
    <source>
        <dbReference type="EMBL" id="BBK88048.1"/>
    </source>
</evidence>
<organism evidence="5 6">
    <name type="scientific">Bacteroides uniformis</name>
    <dbReference type="NCBI Taxonomy" id="820"/>
    <lineage>
        <taxon>Bacteria</taxon>
        <taxon>Pseudomonadati</taxon>
        <taxon>Bacteroidota</taxon>
        <taxon>Bacteroidia</taxon>
        <taxon>Bacteroidales</taxon>
        <taxon>Bacteroidaceae</taxon>
        <taxon>Bacteroides</taxon>
    </lineage>
</organism>
<dbReference type="KEGG" id="bun:Bun01g_24180"/>
<proteinExistence type="predicted"/>
<dbReference type="Proteomes" id="UP000260844">
    <property type="component" value="Unassembled WGS sequence"/>
</dbReference>